<dbReference type="EMBL" id="LS483250">
    <property type="protein sequence ID" value="SQD77603.1"/>
    <property type="molecule type" value="Genomic_DNA"/>
</dbReference>
<accession>A0A330LLN3</accession>
<dbReference type="Proteomes" id="UP000250163">
    <property type="component" value="Chromosome MORIYA"/>
</dbReference>
<reference evidence="2" key="1">
    <citation type="submission" date="2018-05" db="EMBL/GenBank/DDBJ databases">
        <authorList>
            <person name="Cea G.-C."/>
            <person name="William W."/>
        </authorList>
    </citation>
    <scope>NUCLEOTIDE SEQUENCE [LARGE SCALE GENOMIC DNA]</scope>
    <source>
        <strain evidence="2">DB21MT 5</strain>
    </source>
</reference>
<evidence type="ECO:0000313" key="1">
    <source>
        <dbReference type="EMBL" id="SQD77603.1"/>
    </source>
</evidence>
<keyword evidence="2" id="KW-1185">Reference proteome</keyword>
<dbReference type="AlphaFoldDB" id="A0A330LLN3"/>
<sequence length="149" mass="17006">MSTIDEKAYEFFKLFARIEYSLKASGFHCGNGNATANWENFALSIDEKFTSVTVESFKEAVKYIKEHPPKKQIISDGSIEWLTIPPQSKCEADLILLYIRRVRNNLFHGGKFNGHWFEPERSEELITHSIVILHKAISLSVNVKAAFGQ</sequence>
<evidence type="ECO:0008006" key="3">
    <source>
        <dbReference type="Google" id="ProtNLM"/>
    </source>
</evidence>
<dbReference type="KEGG" id="mya:MORIYA_1125"/>
<name>A0A330LLN3_9GAMM</name>
<proteinExistence type="predicted"/>
<evidence type="ECO:0000313" key="2">
    <source>
        <dbReference type="Proteomes" id="UP000250163"/>
    </source>
</evidence>
<gene>
    <name evidence="1" type="ORF">MORIYA_1125</name>
</gene>
<dbReference type="RefSeq" id="WP_197713356.1">
    <property type="nucleotide sequence ID" value="NZ_LS483250.1"/>
</dbReference>
<protein>
    <recommendedName>
        <fullName evidence="3">Apea-like HEPN domain-containing protein</fullName>
    </recommendedName>
</protein>
<organism evidence="1 2">
    <name type="scientific">Moritella yayanosii</name>
    <dbReference type="NCBI Taxonomy" id="69539"/>
    <lineage>
        <taxon>Bacteria</taxon>
        <taxon>Pseudomonadati</taxon>
        <taxon>Pseudomonadota</taxon>
        <taxon>Gammaproteobacteria</taxon>
        <taxon>Alteromonadales</taxon>
        <taxon>Moritellaceae</taxon>
        <taxon>Moritella</taxon>
    </lineage>
</organism>